<dbReference type="EMBL" id="WHYS01000001">
    <property type="protein sequence ID" value="MQL54474.1"/>
    <property type="molecule type" value="Genomic_DNA"/>
</dbReference>
<organism evidence="2 3">
    <name type="scientific">Acidianus ambivalens</name>
    <name type="common">Desulfurolobus ambivalens</name>
    <dbReference type="NCBI Taxonomy" id="2283"/>
    <lineage>
        <taxon>Archaea</taxon>
        <taxon>Thermoproteota</taxon>
        <taxon>Thermoprotei</taxon>
        <taxon>Sulfolobales</taxon>
        <taxon>Sulfolobaceae</taxon>
        <taxon>Acidianus</taxon>
    </lineage>
</organism>
<dbReference type="KEGG" id="aamb:D1866_10135"/>
<evidence type="ECO:0000313" key="4">
    <source>
        <dbReference type="Proteomes" id="UP000474054"/>
    </source>
</evidence>
<evidence type="ECO:0000313" key="2">
    <source>
        <dbReference type="EMBL" id="QGR22289.1"/>
    </source>
</evidence>
<reference evidence="2 3" key="2">
    <citation type="submission" date="2019-10" db="EMBL/GenBank/DDBJ databases">
        <title>Genome Sequences from Six Type Strain Members of the Archaeal Family Sulfolobaceae: Acidianus ambivalens, Acidianus infernus, Metallosphaera prunae, Stygiolobus azoricus, Sulfolobus metallicus, and Sulfurisphaera ohwakuensis.</title>
        <authorList>
            <person name="Counts J.A."/>
            <person name="Kelly R.M."/>
        </authorList>
    </citation>
    <scope>NUCLEOTIDE SEQUENCE [LARGE SCALE GENOMIC DNA]</scope>
    <source>
        <strain evidence="2 3">LEI 10</strain>
    </source>
</reference>
<protein>
    <submittedName>
        <fullName evidence="2">Uncharacterized protein</fullName>
    </submittedName>
</protein>
<dbReference type="RefSeq" id="WP_152939587.1">
    <property type="nucleotide sequence ID" value="NZ_CP045482.1"/>
</dbReference>
<sequence>MIAKDKISSLREELNNLSETNLSIAEQGILQFIKEQVDKEEELVSNFDKSTSENNYDKAISDFFQLIQRTNLMYAYIMQPSVLSMLSNEKFSKIVQDLLDCISQIVSDVILTFKHNMKQFGLDSVNVNITSNPPSISISLAIKNA</sequence>
<dbReference type="AlphaFoldDB" id="A0A650CWM4"/>
<gene>
    <name evidence="2" type="ORF">D1866_10135</name>
    <name evidence="1" type="ORF">GFB69_01575</name>
</gene>
<dbReference type="GeneID" id="42780093"/>
<reference evidence="1 4" key="1">
    <citation type="submission" date="2019-10" db="EMBL/GenBank/DDBJ databases">
        <title>Comparative genomics of sulfur disproportionating microorganisms.</title>
        <authorList>
            <person name="Ward L.M."/>
            <person name="Bertran E."/>
            <person name="Johnston D."/>
        </authorList>
    </citation>
    <scope>NUCLEOTIDE SEQUENCE [LARGE SCALE GENOMIC DNA]</scope>
    <source>
        <strain evidence="1 4">DSM 3772</strain>
    </source>
</reference>
<name>A0A650CWM4_ACIAM</name>
<dbReference type="Proteomes" id="UP000474054">
    <property type="component" value="Unassembled WGS sequence"/>
</dbReference>
<dbReference type="Proteomes" id="UP000426328">
    <property type="component" value="Chromosome"/>
</dbReference>
<dbReference type="EMBL" id="CP045482">
    <property type="protein sequence ID" value="QGR22289.1"/>
    <property type="molecule type" value="Genomic_DNA"/>
</dbReference>
<keyword evidence="3" id="KW-1185">Reference proteome</keyword>
<proteinExistence type="predicted"/>
<evidence type="ECO:0000313" key="3">
    <source>
        <dbReference type="Proteomes" id="UP000426328"/>
    </source>
</evidence>
<evidence type="ECO:0000313" key="1">
    <source>
        <dbReference type="EMBL" id="MQL54474.1"/>
    </source>
</evidence>
<accession>A0A650CWM4</accession>